<protein>
    <recommendedName>
        <fullName evidence="3">Sulfatase</fullName>
    </recommendedName>
</protein>
<organism evidence="1 2">
    <name type="scientific">Lignipirellula cremea</name>
    <dbReference type="NCBI Taxonomy" id="2528010"/>
    <lineage>
        <taxon>Bacteria</taxon>
        <taxon>Pseudomonadati</taxon>
        <taxon>Planctomycetota</taxon>
        <taxon>Planctomycetia</taxon>
        <taxon>Pirellulales</taxon>
        <taxon>Pirellulaceae</taxon>
        <taxon>Lignipirellula</taxon>
    </lineage>
</organism>
<dbReference type="AlphaFoldDB" id="A0A518DY62"/>
<dbReference type="OrthoDB" id="127333at2"/>
<dbReference type="InterPro" id="IPR006311">
    <property type="entry name" value="TAT_signal"/>
</dbReference>
<evidence type="ECO:0000313" key="1">
    <source>
        <dbReference type="EMBL" id="QDU96741.1"/>
    </source>
</evidence>
<dbReference type="InterPro" id="IPR017850">
    <property type="entry name" value="Alkaline_phosphatase_core_sf"/>
</dbReference>
<reference evidence="1 2" key="1">
    <citation type="submission" date="2019-02" db="EMBL/GenBank/DDBJ databases">
        <title>Deep-cultivation of Planctomycetes and their phenomic and genomic characterization uncovers novel biology.</title>
        <authorList>
            <person name="Wiegand S."/>
            <person name="Jogler M."/>
            <person name="Boedeker C."/>
            <person name="Pinto D."/>
            <person name="Vollmers J."/>
            <person name="Rivas-Marin E."/>
            <person name="Kohn T."/>
            <person name="Peeters S.H."/>
            <person name="Heuer A."/>
            <person name="Rast P."/>
            <person name="Oberbeckmann S."/>
            <person name="Bunk B."/>
            <person name="Jeske O."/>
            <person name="Meyerdierks A."/>
            <person name="Storesund J.E."/>
            <person name="Kallscheuer N."/>
            <person name="Luecker S."/>
            <person name="Lage O.M."/>
            <person name="Pohl T."/>
            <person name="Merkel B.J."/>
            <person name="Hornburger P."/>
            <person name="Mueller R.-W."/>
            <person name="Bruemmer F."/>
            <person name="Labrenz M."/>
            <person name="Spormann A.M."/>
            <person name="Op den Camp H."/>
            <person name="Overmann J."/>
            <person name="Amann R."/>
            <person name="Jetten M.S.M."/>
            <person name="Mascher T."/>
            <person name="Medema M.H."/>
            <person name="Devos D.P."/>
            <person name="Kaster A.-K."/>
            <person name="Ovreas L."/>
            <person name="Rohde M."/>
            <person name="Galperin M.Y."/>
            <person name="Jogler C."/>
        </authorList>
    </citation>
    <scope>NUCLEOTIDE SEQUENCE [LARGE SCALE GENOMIC DNA]</scope>
    <source>
        <strain evidence="1 2">Pla85_3_4</strain>
    </source>
</reference>
<dbReference type="RefSeq" id="WP_145055352.1">
    <property type="nucleotide sequence ID" value="NZ_CP036433.1"/>
</dbReference>
<dbReference type="KEGG" id="lcre:Pla8534_45620"/>
<dbReference type="Proteomes" id="UP000317648">
    <property type="component" value="Chromosome"/>
</dbReference>
<dbReference type="Pfam" id="PF07394">
    <property type="entry name" value="DUF1501"/>
    <property type="match status" value="1"/>
</dbReference>
<dbReference type="InterPro" id="IPR010869">
    <property type="entry name" value="DUF1501"/>
</dbReference>
<proteinExistence type="predicted"/>
<evidence type="ECO:0008006" key="3">
    <source>
        <dbReference type="Google" id="ProtNLM"/>
    </source>
</evidence>
<sequence length="489" mass="53815">MTTPFPVTRRQWLTRSGGAFGSLALAGLLARDGLLGGETNGQKDDAQGPVDQAALAAAVQAQAPHFAPRAKNVIFLFMYGGPSHVDLFDPKPTLDKYHEKEIPVFRKQDAFMGKTRPFAMKSPFKFGRHGEAGLDICELYPSLAKQADKLCVIRSMHCESNNHGPALFQMQSGSLLSGHPSVGSWVNYGLGSECDDLPGFVVMMDHQGAPVNGALNWSNGFIPASYQGVPLRTTGEPIAYLRPPAGVTRERQRAQLDLLSKWNQQYADQNPAEEALESRIASYELAYRMQTRAPEAVDLGQETAATRTLYGLDNPVSQYFGRNCLLARRLVERGVRFVQLYSGGNQGPRAWDAHDDLEKNHRLHCSETDQPIAALLADLEQRGLLDTTLVVWGGEFGRTPTFEGGKGRDHHALGFTMWMAGGGVRGGMTYGATDEFGYHAVENPVSVPDLHATILHQLGIHHEQLTYRFQGRDYRLTDVSGRVIRELLA</sequence>
<gene>
    <name evidence="1" type="ORF">Pla8534_45620</name>
</gene>
<dbReference type="PANTHER" id="PTHR43737">
    <property type="entry name" value="BLL7424 PROTEIN"/>
    <property type="match status" value="1"/>
</dbReference>
<keyword evidence="2" id="KW-1185">Reference proteome</keyword>
<accession>A0A518DY62</accession>
<name>A0A518DY62_9BACT</name>
<evidence type="ECO:0000313" key="2">
    <source>
        <dbReference type="Proteomes" id="UP000317648"/>
    </source>
</evidence>
<dbReference type="EMBL" id="CP036433">
    <property type="protein sequence ID" value="QDU96741.1"/>
    <property type="molecule type" value="Genomic_DNA"/>
</dbReference>
<dbReference type="PANTHER" id="PTHR43737:SF1">
    <property type="entry name" value="DUF1501 DOMAIN-CONTAINING PROTEIN"/>
    <property type="match status" value="1"/>
</dbReference>
<dbReference type="PROSITE" id="PS51318">
    <property type="entry name" value="TAT"/>
    <property type="match status" value="1"/>
</dbReference>
<dbReference type="Gene3D" id="3.40.720.10">
    <property type="entry name" value="Alkaline Phosphatase, subunit A"/>
    <property type="match status" value="1"/>
</dbReference>
<dbReference type="SUPFAM" id="SSF53649">
    <property type="entry name" value="Alkaline phosphatase-like"/>
    <property type="match status" value="1"/>
</dbReference>